<sequence>MFIDRYPNNWNFSIRTRNSCSLLRSGFVRTYLGVQPINREWNISTRDGIFSKANMLEIKKATPILGTIMGLGRLYSVWSTKDNTTSKIQLLLHTLTGVIETLGLGIILLIAKIIRLAIKMLCEKIGPCCCCSRYQNLEIISTSSQDSTNIEDFRSTDLNAMDLANFNPEQAANLFSTTVHGDPSKGEKVTVSLTIDPQAMEQMINTTTQLLSDIVNIDEDDEEGIMRGISQFQNILGTGRIHNQVHTMTSSLRELSTTTTEEENS</sequence>
<dbReference type="RefSeq" id="WP_213241051.1">
    <property type="nucleotide sequence ID" value="NZ_CP060791.1"/>
</dbReference>
<keyword evidence="3" id="KW-1185">Reference proteome</keyword>
<protein>
    <submittedName>
        <fullName evidence="2">Uncharacterized protein</fullName>
    </submittedName>
</protein>
<keyword evidence="1" id="KW-0812">Transmembrane</keyword>
<reference evidence="2 3" key="1">
    <citation type="submission" date="2020-08" db="EMBL/GenBank/DDBJ databases">
        <title>Isolation and characterization of novel Chlamydia from Siamese crocodiles (Crocodylus siamensis).</title>
        <authorList>
            <person name="Sariya L."/>
        </authorList>
    </citation>
    <scope>NUCLEOTIDE SEQUENCE [LARGE SCALE GENOMIC DNA]</scope>
    <source>
        <strain evidence="2 3">No. 12</strain>
    </source>
</reference>
<evidence type="ECO:0000313" key="3">
    <source>
        <dbReference type="Proteomes" id="UP000680625"/>
    </source>
</evidence>
<dbReference type="EMBL" id="CP060791">
    <property type="protein sequence ID" value="QVE49117.1"/>
    <property type="molecule type" value="Genomic_DNA"/>
</dbReference>
<gene>
    <name evidence="2" type="ORF">H9Q19_00095</name>
</gene>
<name>A0ABX8CDX1_9CHLA</name>
<evidence type="ECO:0000313" key="2">
    <source>
        <dbReference type="EMBL" id="QVE49117.1"/>
    </source>
</evidence>
<keyword evidence="1" id="KW-1133">Transmembrane helix</keyword>
<keyword evidence="1" id="KW-0472">Membrane</keyword>
<accession>A0ABX8CDX1</accession>
<organism evidence="2 3">
    <name type="scientific">Chlamydia crocodili</name>
    <dbReference type="NCBI Taxonomy" id="2766982"/>
    <lineage>
        <taxon>Bacteria</taxon>
        <taxon>Pseudomonadati</taxon>
        <taxon>Chlamydiota</taxon>
        <taxon>Chlamydiia</taxon>
        <taxon>Chlamydiales</taxon>
        <taxon>Chlamydiaceae</taxon>
        <taxon>Chlamydia/Chlamydophila group</taxon>
        <taxon>Chlamydia</taxon>
    </lineage>
</organism>
<dbReference type="Proteomes" id="UP000680625">
    <property type="component" value="Chromosome"/>
</dbReference>
<evidence type="ECO:0000256" key="1">
    <source>
        <dbReference type="SAM" id="Phobius"/>
    </source>
</evidence>
<feature type="transmembrane region" description="Helical" evidence="1">
    <location>
        <begin position="90"/>
        <end position="111"/>
    </location>
</feature>
<proteinExistence type="predicted"/>
<dbReference type="GeneID" id="301703987"/>